<dbReference type="Gene3D" id="3.40.50.300">
    <property type="entry name" value="P-loop containing nucleotide triphosphate hydrolases"/>
    <property type="match status" value="1"/>
</dbReference>
<keyword evidence="3 5" id="KW-0418">Kinase</keyword>
<evidence type="ECO:0000256" key="1">
    <source>
        <dbReference type="ARBA" id="ARBA00009924"/>
    </source>
</evidence>
<dbReference type="PANTHER" id="PTHR34383:SF3">
    <property type="entry name" value="POLYPHOSPHATE:AMP PHOSPHOTRANSFERASE"/>
    <property type="match status" value="1"/>
</dbReference>
<dbReference type="RefSeq" id="WP_080530860.1">
    <property type="nucleotide sequence ID" value="NZ_CP012331.1"/>
</dbReference>
<dbReference type="InterPro" id="IPR027417">
    <property type="entry name" value="P-loop_NTPase"/>
</dbReference>
<evidence type="ECO:0000313" key="6">
    <source>
        <dbReference type="Proteomes" id="UP001107961"/>
    </source>
</evidence>
<organism evidence="5 6">
    <name type="scientific">Alloalcanivorax xenomutans</name>
    <dbReference type="NCBI Taxonomy" id="1094342"/>
    <lineage>
        <taxon>Bacteria</taxon>
        <taxon>Pseudomonadati</taxon>
        <taxon>Pseudomonadota</taxon>
        <taxon>Gammaproteobacteria</taxon>
        <taxon>Oceanospirillales</taxon>
        <taxon>Alcanivoracaceae</taxon>
        <taxon>Alloalcanivorax</taxon>
    </lineage>
</organism>
<dbReference type="Proteomes" id="UP001107961">
    <property type="component" value="Unassembled WGS sequence"/>
</dbReference>
<dbReference type="InterPro" id="IPR016898">
    <property type="entry name" value="Polyphosphate_phosphotransfera"/>
</dbReference>
<dbReference type="InterPro" id="IPR022488">
    <property type="entry name" value="PPK2-related"/>
</dbReference>
<evidence type="ECO:0000313" key="5">
    <source>
        <dbReference type="EMBL" id="MCE7509348.1"/>
    </source>
</evidence>
<protein>
    <submittedName>
        <fullName evidence="5">Polyphosphate kinase</fullName>
    </submittedName>
</protein>
<accession>A0A9Q3W7A9</accession>
<feature type="domain" description="Polyphosphate kinase-2-related" evidence="4">
    <location>
        <begin position="31"/>
        <end position="246"/>
    </location>
</feature>
<evidence type="ECO:0000256" key="2">
    <source>
        <dbReference type="ARBA" id="ARBA00022679"/>
    </source>
</evidence>
<sequence length="271" mass="31550">MEIDPYGWPAAGTLDVRKLPTLASEPPPPLEESRERLHEHQRRLYASQRYGVLLVVQGLDAAGKDSLIRTLARAMDPAAFRAYSFGRPLGDELNHDFLWRVWPRLPARGQVVAFNRSHYEAVLAERLWPVVEVPEEPDWPGRYQAINDFEHHLHREGTRIIKVWLNTSAEEQRKRLLKRLNKPRKRWKFEPADIDNWLSRDLYLERVNETLIATHTGHAPWHLIANDDKDDARARVAHLLAETLAYLAPDYPRENIECIDRYRTLLAGPED</sequence>
<keyword evidence="6" id="KW-1185">Reference proteome</keyword>
<proteinExistence type="inferred from homology"/>
<evidence type="ECO:0000259" key="4">
    <source>
        <dbReference type="Pfam" id="PF03976"/>
    </source>
</evidence>
<gene>
    <name evidence="5" type="ORF">LZG35_11925</name>
</gene>
<comment type="caution">
    <text evidence="5">The sequence shown here is derived from an EMBL/GenBank/DDBJ whole genome shotgun (WGS) entry which is preliminary data.</text>
</comment>
<dbReference type="SUPFAM" id="SSF52540">
    <property type="entry name" value="P-loop containing nucleoside triphosphate hydrolases"/>
    <property type="match status" value="1"/>
</dbReference>
<evidence type="ECO:0000256" key="3">
    <source>
        <dbReference type="ARBA" id="ARBA00022777"/>
    </source>
</evidence>
<dbReference type="GO" id="GO:0008976">
    <property type="term" value="F:polyphosphate kinase activity"/>
    <property type="evidence" value="ECO:0007669"/>
    <property type="project" value="InterPro"/>
</dbReference>
<keyword evidence="2" id="KW-0808">Transferase</keyword>
<dbReference type="EMBL" id="JAJVKT010000013">
    <property type="protein sequence ID" value="MCE7509348.1"/>
    <property type="molecule type" value="Genomic_DNA"/>
</dbReference>
<dbReference type="Pfam" id="PF03976">
    <property type="entry name" value="PPK2"/>
    <property type="match status" value="1"/>
</dbReference>
<dbReference type="PIRSF" id="PIRSF028756">
    <property type="entry name" value="PPK2_prd"/>
    <property type="match status" value="1"/>
</dbReference>
<name>A0A9Q3W7A9_9GAMM</name>
<dbReference type="PANTHER" id="PTHR34383">
    <property type="entry name" value="POLYPHOSPHATE:AMP PHOSPHOTRANSFERASE-RELATED"/>
    <property type="match status" value="1"/>
</dbReference>
<comment type="similarity">
    <text evidence="1">Belongs to the polyphosphate kinase 2 (PPK2) family. Class I subfamily.</text>
</comment>
<dbReference type="AlphaFoldDB" id="A0A9Q3W7A9"/>
<reference evidence="5" key="1">
    <citation type="submission" date="2022-01" db="EMBL/GenBank/DDBJ databases">
        <authorList>
            <person name="Karlyshev A.V."/>
            <person name="Jaspars M."/>
        </authorList>
    </citation>
    <scope>NUCLEOTIDE SEQUENCE</scope>
    <source>
        <strain evidence="5">AGSA3-2</strain>
    </source>
</reference>